<evidence type="ECO:0000313" key="9">
    <source>
        <dbReference type="EMBL" id="MFC1800022.1"/>
    </source>
</evidence>
<comment type="similarity">
    <text evidence="3 7">Belongs to the IspD/TarI cytidylyltransferase family. IspD subfamily.</text>
</comment>
<dbReference type="PANTHER" id="PTHR32125:SF4">
    <property type="entry name" value="2-C-METHYL-D-ERYTHRITOL 4-PHOSPHATE CYTIDYLYLTRANSFERASE, CHLOROPLASTIC"/>
    <property type="match status" value="1"/>
</dbReference>
<dbReference type="SUPFAM" id="SSF53448">
    <property type="entry name" value="Nucleotide-diphospho-sugar transferases"/>
    <property type="match status" value="1"/>
</dbReference>
<comment type="pathway">
    <text evidence="2 7">Isoprenoid biosynthesis; isopentenyl diphosphate biosynthesis via DXP pathway; isopentenyl diphosphate from 1-deoxy-D-xylulose 5-phosphate: step 2/6.</text>
</comment>
<keyword evidence="6 7" id="KW-0414">Isoprene biosynthesis</keyword>
<comment type="function">
    <text evidence="7">Catalyzes the formation of 4-diphosphocytidyl-2-C-methyl-D-erythritol from CTP and 2-C-methyl-D-erythritol 4-phosphate (MEP).</text>
</comment>
<gene>
    <name evidence="7 9" type="primary">ispD</name>
    <name evidence="9" type="ORF">ACFL2Z_03820</name>
</gene>
<feature type="compositionally biased region" description="Basic residues" evidence="8">
    <location>
        <begin position="261"/>
        <end position="283"/>
    </location>
</feature>
<evidence type="ECO:0000256" key="1">
    <source>
        <dbReference type="ARBA" id="ARBA00001282"/>
    </source>
</evidence>
<comment type="catalytic activity">
    <reaction evidence="1 7">
        <text>2-C-methyl-D-erythritol 4-phosphate + CTP + H(+) = 4-CDP-2-C-methyl-D-erythritol + diphosphate</text>
        <dbReference type="Rhea" id="RHEA:13429"/>
        <dbReference type="ChEBI" id="CHEBI:15378"/>
        <dbReference type="ChEBI" id="CHEBI:33019"/>
        <dbReference type="ChEBI" id="CHEBI:37563"/>
        <dbReference type="ChEBI" id="CHEBI:57823"/>
        <dbReference type="ChEBI" id="CHEBI:58262"/>
        <dbReference type="EC" id="2.7.7.60"/>
    </reaction>
</comment>
<comment type="caution">
    <text evidence="9">The sequence shown here is derived from an EMBL/GenBank/DDBJ whole genome shotgun (WGS) entry which is preliminary data.</text>
</comment>
<reference evidence="9 10" key="1">
    <citation type="submission" date="2024-09" db="EMBL/GenBank/DDBJ databases">
        <authorList>
            <person name="D'Angelo T."/>
        </authorList>
    </citation>
    <scope>NUCLEOTIDE SEQUENCE [LARGE SCALE GENOMIC DNA]</scope>
    <source>
        <strain evidence="9">SAG AM-311-F02</strain>
    </source>
</reference>
<dbReference type="InterPro" id="IPR050088">
    <property type="entry name" value="IspD/TarI_cytidylyltransf_bact"/>
</dbReference>
<dbReference type="CDD" id="cd02516">
    <property type="entry name" value="CDP-ME_synthetase"/>
    <property type="match status" value="1"/>
</dbReference>
<dbReference type="InterPro" id="IPR001228">
    <property type="entry name" value="IspD"/>
</dbReference>
<sequence>MQRSNRRRPRDKEPRNEKESHGDKELVGAIVVGAGEGHRMSGRGRKQFAKIAGKPLMAYAIEIFEASPAVDHIVIVVPRDSVEFAKEEIVEACGFKKVRDVVYGGETRQQSVQAGLKALKDKTRWVIIHDGVRPLVSEMMIKRVLDAAQKTGAAISGVAARETVKQVESGQIVGTLDRRLLWLAQTPQCFRYDVIADAHKRASGEKVDATDDAALVEKYGTKVVVAVGSYSNLKITSPEDLPLFEYFLKVENRVKLDSAQSKKKPRQRQQRGRRPRARRKSSG</sequence>
<dbReference type="PANTHER" id="PTHR32125">
    <property type="entry name" value="2-C-METHYL-D-ERYTHRITOL 4-PHOSPHATE CYTIDYLYLTRANSFERASE, CHLOROPLASTIC"/>
    <property type="match status" value="1"/>
</dbReference>
<feature type="site" description="Transition state stabilizer" evidence="7">
    <location>
        <position position="46"/>
    </location>
</feature>
<evidence type="ECO:0000256" key="5">
    <source>
        <dbReference type="ARBA" id="ARBA00022695"/>
    </source>
</evidence>
<dbReference type="Pfam" id="PF01128">
    <property type="entry name" value="IspD"/>
    <property type="match status" value="1"/>
</dbReference>
<feature type="site" description="Transition state stabilizer" evidence="7">
    <location>
        <position position="39"/>
    </location>
</feature>
<dbReference type="EMBL" id="JBHPEI010000055">
    <property type="protein sequence ID" value="MFC1800022.1"/>
    <property type="molecule type" value="Genomic_DNA"/>
</dbReference>
<evidence type="ECO:0000256" key="2">
    <source>
        <dbReference type="ARBA" id="ARBA00004787"/>
    </source>
</evidence>
<dbReference type="HAMAP" id="MF_00108">
    <property type="entry name" value="IspD"/>
    <property type="match status" value="1"/>
</dbReference>
<dbReference type="InterPro" id="IPR034683">
    <property type="entry name" value="IspD/TarI"/>
</dbReference>
<dbReference type="PROSITE" id="PS01295">
    <property type="entry name" value="ISPD"/>
    <property type="match status" value="1"/>
</dbReference>
<protein>
    <recommendedName>
        <fullName evidence="7">2-C-methyl-D-erythritol 4-phosphate cytidylyltransferase</fullName>
        <ecNumber evidence="7">2.7.7.60</ecNumber>
    </recommendedName>
    <alternativeName>
        <fullName evidence="7">4-diphosphocytidyl-2C-methyl-D-erythritol synthase</fullName>
    </alternativeName>
    <alternativeName>
        <fullName evidence="7">MEP cytidylyltransferase</fullName>
        <shortName evidence="7">MCT</shortName>
    </alternativeName>
</protein>
<feature type="compositionally biased region" description="Basic and acidic residues" evidence="8">
    <location>
        <begin position="10"/>
        <end position="24"/>
    </location>
</feature>
<dbReference type="GO" id="GO:0050518">
    <property type="term" value="F:2-C-methyl-D-erythritol 4-phosphate cytidylyltransferase activity"/>
    <property type="evidence" value="ECO:0007669"/>
    <property type="project" value="UniProtKB-EC"/>
</dbReference>
<accession>A0ABV6YQ28</accession>
<feature type="site" description="Positions MEP for the nucleophilic attack" evidence="7">
    <location>
        <position position="178"/>
    </location>
</feature>
<organism evidence="9 10">
    <name type="scientific">Eiseniibacteriota bacterium</name>
    <dbReference type="NCBI Taxonomy" id="2212470"/>
    <lineage>
        <taxon>Bacteria</taxon>
        <taxon>Candidatus Eiseniibacteriota</taxon>
    </lineage>
</organism>
<keyword evidence="5 7" id="KW-0548">Nucleotidyltransferase</keyword>
<dbReference type="InterPro" id="IPR018294">
    <property type="entry name" value="ISPD_synthase_CS"/>
</dbReference>
<feature type="region of interest" description="Disordered" evidence="8">
    <location>
        <begin position="257"/>
        <end position="283"/>
    </location>
</feature>
<evidence type="ECO:0000256" key="4">
    <source>
        <dbReference type="ARBA" id="ARBA00022679"/>
    </source>
</evidence>
<feature type="region of interest" description="Disordered" evidence="8">
    <location>
        <begin position="1"/>
        <end position="24"/>
    </location>
</feature>
<proteinExistence type="inferred from homology"/>
<keyword evidence="10" id="KW-1185">Reference proteome</keyword>
<dbReference type="Proteomes" id="UP001594288">
    <property type="component" value="Unassembled WGS sequence"/>
</dbReference>
<dbReference type="EC" id="2.7.7.60" evidence="7"/>
<keyword evidence="4 7" id="KW-0808">Transferase</keyword>
<dbReference type="InterPro" id="IPR029044">
    <property type="entry name" value="Nucleotide-diphossugar_trans"/>
</dbReference>
<evidence type="ECO:0000256" key="3">
    <source>
        <dbReference type="ARBA" id="ARBA00009789"/>
    </source>
</evidence>
<evidence type="ECO:0000313" key="10">
    <source>
        <dbReference type="Proteomes" id="UP001594288"/>
    </source>
</evidence>
<name>A0ABV6YQ28_UNCEI</name>
<dbReference type="Gene3D" id="3.90.550.10">
    <property type="entry name" value="Spore Coat Polysaccharide Biosynthesis Protein SpsA, Chain A"/>
    <property type="match status" value="1"/>
</dbReference>
<evidence type="ECO:0000256" key="6">
    <source>
        <dbReference type="ARBA" id="ARBA00023229"/>
    </source>
</evidence>
<feature type="site" description="Positions MEP for the nucleophilic attack" evidence="7">
    <location>
        <position position="234"/>
    </location>
</feature>
<evidence type="ECO:0000256" key="8">
    <source>
        <dbReference type="SAM" id="MobiDB-lite"/>
    </source>
</evidence>
<evidence type="ECO:0000256" key="7">
    <source>
        <dbReference type="HAMAP-Rule" id="MF_00108"/>
    </source>
</evidence>
<dbReference type="NCBIfam" id="TIGR00453">
    <property type="entry name" value="ispD"/>
    <property type="match status" value="1"/>
</dbReference>